<dbReference type="PANTHER" id="PTHR18901">
    <property type="entry name" value="2-DEOXYGLUCOSE-6-PHOSPHATE PHOSPHATASE 2"/>
    <property type="match status" value="1"/>
</dbReference>
<dbReference type="Proteomes" id="UP000653231">
    <property type="component" value="Unassembled WGS sequence"/>
</dbReference>
<dbReference type="InterPro" id="IPR006439">
    <property type="entry name" value="HAD-SF_hydro_IA"/>
</dbReference>
<reference evidence="1 2" key="1">
    <citation type="submission" date="2020-09" db="EMBL/GenBank/DDBJ databases">
        <title>Actinomycete isolated from the Camponotus japonicus Mayr.</title>
        <authorList>
            <person name="Gong X."/>
        </authorList>
    </citation>
    <scope>NUCLEOTIDE SEQUENCE [LARGE SCALE GENOMIC DNA]</scope>
    <source>
        <strain evidence="1 2">2C-HV3</strain>
    </source>
</reference>
<dbReference type="SFLD" id="SFLDS00003">
    <property type="entry name" value="Haloacid_Dehalogenase"/>
    <property type="match status" value="1"/>
</dbReference>
<name>A0ABR8L399_9ACTN</name>
<sequence length="237" mass="25233">MGVHVRPLPCWSPLIGGSTGGRGHVDAVLFDMDGLLVDTEGVWFEVETEVVTRLGGDWGPEHQEQLVGGSWDRTVAYMLELTQADADPAVVGEWLIDGMERRLSRGVEPMPGALDLLRGLGDQGVRTALVTSSLRIIADAVLKAVGREHFEIIVTADDVTCTKPHPEPYLTAAGLLSVDPERCVALEDSPNGVASATAAGCRVVAVPGVLPIVQAPGRVVMPSLLDVDVDFLRSLVR</sequence>
<proteinExistence type="predicted"/>
<dbReference type="InterPro" id="IPR036412">
    <property type="entry name" value="HAD-like_sf"/>
</dbReference>
<dbReference type="Gene3D" id="1.10.150.240">
    <property type="entry name" value="Putative phosphatase, domain 2"/>
    <property type="match status" value="1"/>
</dbReference>
<evidence type="ECO:0000313" key="2">
    <source>
        <dbReference type="Proteomes" id="UP000653231"/>
    </source>
</evidence>
<dbReference type="SUPFAM" id="SSF56784">
    <property type="entry name" value="HAD-like"/>
    <property type="match status" value="1"/>
</dbReference>
<dbReference type="SFLD" id="SFLDG01129">
    <property type="entry name" value="C1.5:_HAD__Beta-PGM__Phosphata"/>
    <property type="match status" value="1"/>
</dbReference>
<organism evidence="1 2">
    <name type="scientific">Microbispora bryophytorum subsp. camponoti</name>
    <dbReference type="NCBI Taxonomy" id="1677852"/>
    <lineage>
        <taxon>Bacteria</taxon>
        <taxon>Bacillati</taxon>
        <taxon>Actinomycetota</taxon>
        <taxon>Actinomycetes</taxon>
        <taxon>Streptosporangiales</taxon>
        <taxon>Streptosporangiaceae</taxon>
        <taxon>Microbispora</taxon>
    </lineage>
</organism>
<gene>
    <name evidence="1" type="ORF">IEQ31_19860</name>
</gene>
<dbReference type="NCBIfam" id="TIGR01509">
    <property type="entry name" value="HAD-SF-IA-v3"/>
    <property type="match status" value="1"/>
</dbReference>
<accession>A0ABR8L399</accession>
<dbReference type="Gene3D" id="3.40.50.1000">
    <property type="entry name" value="HAD superfamily/HAD-like"/>
    <property type="match status" value="1"/>
</dbReference>
<comment type="caution">
    <text evidence="1">The sequence shown here is derived from an EMBL/GenBank/DDBJ whole genome shotgun (WGS) entry which is preliminary data.</text>
</comment>
<dbReference type="PANTHER" id="PTHR18901:SF38">
    <property type="entry name" value="PSEUDOURIDINE-5'-PHOSPHATASE"/>
    <property type="match status" value="1"/>
</dbReference>
<keyword evidence="2" id="KW-1185">Reference proteome</keyword>
<evidence type="ECO:0000313" key="1">
    <source>
        <dbReference type="EMBL" id="MBD3145428.1"/>
    </source>
</evidence>
<dbReference type="CDD" id="cd07505">
    <property type="entry name" value="HAD_BPGM-like"/>
    <property type="match status" value="1"/>
</dbReference>
<dbReference type="PRINTS" id="PR00413">
    <property type="entry name" value="HADHALOGNASE"/>
</dbReference>
<dbReference type="InterPro" id="IPR023214">
    <property type="entry name" value="HAD_sf"/>
</dbReference>
<dbReference type="InterPro" id="IPR041492">
    <property type="entry name" value="HAD_2"/>
</dbReference>
<dbReference type="InterPro" id="IPR023198">
    <property type="entry name" value="PGP-like_dom2"/>
</dbReference>
<dbReference type="SFLD" id="SFLDG01135">
    <property type="entry name" value="C1.5.6:_HAD__Beta-PGM__Phospha"/>
    <property type="match status" value="1"/>
</dbReference>
<dbReference type="Pfam" id="PF13419">
    <property type="entry name" value="HAD_2"/>
    <property type="match status" value="1"/>
</dbReference>
<dbReference type="EMBL" id="JACXRZ010000014">
    <property type="protein sequence ID" value="MBD3145428.1"/>
    <property type="molecule type" value="Genomic_DNA"/>
</dbReference>
<protein>
    <submittedName>
        <fullName evidence="1">HAD family phosphatase</fullName>
    </submittedName>
</protein>